<evidence type="ECO:0000256" key="1">
    <source>
        <dbReference type="ARBA" id="ARBA00022723"/>
    </source>
</evidence>
<gene>
    <name evidence="5" type="ORF">LHA26_09850</name>
</gene>
<accession>A0ABY4XCI4</accession>
<dbReference type="Gene3D" id="3.30.70.2330">
    <property type="match status" value="1"/>
</dbReference>
<feature type="region of interest" description="Disordered" evidence="3">
    <location>
        <begin position="125"/>
        <end position="156"/>
    </location>
</feature>
<keyword evidence="2" id="KW-0378">Hydrolase</keyword>
<dbReference type="InterPro" id="IPR014905">
    <property type="entry name" value="HIRAN"/>
</dbReference>
<evidence type="ECO:0000256" key="3">
    <source>
        <dbReference type="SAM" id="MobiDB-lite"/>
    </source>
</evidence>
<evidence type="ECO:0000256" key="2">
    <source>
        <dbReference type="ARBA" id="ARBA00022801"/>
    </source>
</evidence>
<keyword evidence="6" id="KW-1185">Reference proteome</keyword>
<dbReference type="Proteomes" id="UP001056937">
    <property type="component" value="Chromosome 1"/>
</dbReference>
<evidence type="ECO:0000313" key="5">
    <source>
        <dbReference type="EMBL" id="USI74539.1"/>
    </source>
</evidence>
<protein>
    <submittedName>
        <fullName evidence="5">HIRAN domain-containing protein</fullName>
    </submittedName>
</protein>
<reference evidence="5" key="1">
    <citation type="journal article" date="2022" name="Toxins">
        <title>Genomic Analysis of Sphingopyxis sp. USTB-05 for Biodegrading Cyanobacterial Hepatotoxins.</title>
        <authorList>
            <person name="Liu C."/>
            <person name="Xu Q."/>
            <person name="Zhao Z."/>
            <person name="Zhang H."/>
            <person name="Liu X."/>
            <person name="Yin C."/>
            <person name="Liu Y."/>
            <person name="Yan H."/>
        </authorList>
    </citation>
    <scope>NUCLEOTIDE SEQUENCE</scope>
    <source>
        <strain evidence="5">NBD5</strain>
    </source>
</reference>
<feature type="domain" description="HIRAN" evidence="4">
    <location>
        <begin position="21"/>
        <end position="81"/>
    </location>
</feature>
<name>A0ABY4XCI4_9SPHN</name>
<dbReference type="Pfam" id="PF08797">
    <property type="entry name" value="HIRAN"/>
    <property type="match status" value="1"/>
</dbReference>
<dbReference type="EMBL" id="CP084930">
    <property type="protein sequence ID" value="USI74539.1"/>
    <property type="molecule type" value="Genomic_DNA"/>
</dbReference>
<proteinExistence type="predicted"/>
<organism evidence="5 6">
    <name type="scientific">Sphingomonas morindae</name>
    <dbReference type="NCBI Taxonomy" id="1541170"/>
    <lineage>
        <taxon>Bacteria</taxon>
        <taxon>Pseudomonadati</taxon>
        <taxon>Pseudomonadota</taxon>
        <taxon>Alphaproteobacteria</taxon>
        <taxon>Sphingomonadales</taxon>
        <taxon>Sphingomonadaceae</taxon>
        <taxon>Sphingomonas</taxon>
    </lineage>
</organism>
<sequence>MFTCVRDHRAIESESLSVDDGVLYVRVAGVSFHQESLAACSAGEAVRFIHEPDNPHDELALRVETASGETIGYVPRGSWLRRAIHQDGRGVCGIIASVGMGRACLLGALLSVTLSDDDVRTASYFPGSLPPDPPPGGFRYWISNPASSEHSAEAPK</sequence>
<keyword evidence="1" id="KW-0479">Metal-binding</keyword>
<dbReference type="RefSeq" id="WP_367890747.1">
    <property type="nucleotide sequence ID" value="NZ_CP084930.1"/>
</dbReference>
<evidence type="ECO:0000259" key="4">
    <source>
        <dbReference type="Pfam" id="PF08797"/>
    </source>
</evidence>
<evidence type="ECO:0000313" key="6">
    <source>
        <dbReference type="Proteomes" id="UP001056937"/>
    </source>
</evidence>